<dbReference type="AlphaFoldDB" id="A0A0N4SYR6"/>
<reference evidence="1 2" key="2">
    <citation type="submission" date="2018-11" db="EMBL/GenBank/DDBJ databases">
        <authorList>
            <consortium name="Pathogen Informatics"/>
        </authorList>
    </citation>
    <scope>NUCLEOTIDE SEQUENCE [LARGE SCALE GENOMIC DNA]</scope>
</reference>
<proteinExistence type="predicted"/>
<sequence length="71" mass="8013">MLPVKLRFAQRVFVPFAKCMVEGHRGITGDCCRQRLGWCLRYDGLVYVVRLQAHAARLFASILNCAATNSL</sequence>
<evidence type="ECO:0000313" key="2">
    <source>
        <dbReference type="Proteomes" id="UP000278627"/>
    </source>
</evidence>
<protein>
    <submittedName>
        <fullName evidence="3">Secreted protein</fullName>
    </submittedName>
</protein>
<evidence type="ECO:0000313" key="1">
    <source>
        <dbReference type="EMBL" id="VDN82073.1"/>
    </source>
</evidence>
<keyword evidence="2" id="KW-1185">Reference proteome</keyword>
<name>A0A0N4SYR6_BRUPA</name>
<dbReference type="WBParaSite" id="BPAG_0000088601-mRNA-1">
    <property type="protein sequence ID" value="BPAG_0000088601-mRNA-1"/>
    <property type="gene ID" value="BPAG_0000088601"/>
</dbReference>
<reference evidence="3" key="1">
    <citation type="submission" date="2017-02" db="UniProtKB">
        <authorList>
            <consortium name="WormBaseParasite"/>
        </authorList>
    </citation>
    <scope>IDENTIFICATION</scope>
</reference>
<gene>
    <name evidence="1" type="ORF">BPAG_LOCUS887</name>
</gene>
<evidence type="ECO:0000313" key="3">
    <source>
        <dbReference type="WBParaSite" id="BPAG_0000088601-mRNA-1"/>
    </source>
</evidence>
<organism evidence="3">
    <name type="scientific">Brugia pahangi</name>
    <name type="common">Filarial nematode worm</name>
    <dbReference type="NCBI Taxonomy" id="6280"/>
    <lineage>
        <taxon>Eukaryota</taxon>
        <taxon>Metazoa</taxon>
        <taxon>Ecdysozoa</taxon>
        <taxon>Nematoda</taxon>
        <taxon>Chromadorea</taxon>
        <taxon>Rhabditida</taxon>
        <taxon>Spirurina</taxon>
        <taxon>Spiruromorpha</taxon>
        <taxon>Filarioidea</taxon>
        <taxon>Onchocercidae</taxon>
        <taxon>Brugia</taxon>
    </lineage>
</organism>
<dbReference type="Proteomes" id="UP000278627">
    <property type="component" value="Unassembled WGS sequence"/>
</dbReference>
<accession>A0A0N4SYR6</accession>
<dbReference type="EMBL" id="UZAD01000051">
    <property type="protein sequence ID" value="VDN82073.1"/>
    <property type="molecule type" value="Genomic_DNA"/>
</dbReference>